<dbReference type="SUPFAM" id="SSF51182">
    <property type="entry name" value="RmlC-like cupins"/>
    <property type="match status" value="1"/>
</dbReference>
<name>A0A9P4IHS4_9PEZI</name>
<protein>
    <submittedName>
        <fullName evidence="1">Uncharacterized protein</fullName>
    </submittedName>
</protein>
<dbReference type="AlphaFoldDB" id="A0A9P4IHS4"/>
<dbReference type="Proteomes" id="UP000799772">
    <property type="component" value="Unassembled WGS sequence"/>
</dbReference>
<dbReference type="InterPro" id="IPR047142">
    <property type="entry name" value="OryJ/VirC-like"/>
</dbReference>
<keyword evidence="2" id="KW-1185">Reference proteome</keyword>
<dbReference type="PANTHER" id="PTHR36156">
    <property type="entry name" value="SLR2101 PROTEIN"/>
    <property type="match status" value="1"/>
</dbReference>
<dbReference type="CDD" id="cd02231">
    <property type="entry name" value="cupin_BLL6423-like"/>
    <property type="match status" value="1"/>
</dbReference>
<dbReference type="InterPro" id="IPR011051">
    <property type="entry name" value="RmlC_Cupin_sf"/>
</dbReference>
<dbReference type="PANTHER" id="PTHR36156:SF2">
    <property type="entry name" value="CUPIN TYPE-2 DOMAIN-CONTAINING PROTEIN"/>
    <property type="match status" value="1"/>
</dbReference>
<comment type="caution">
    <text evidence="1">The sequence shown here is derived from an EMBL/GenBank/DDBJ whole genome shotgun (WGS) entry which is preliminary data.</text>
</comment>
<reference evidence="1" key="1">
    <citation type="journal article" date="2020" name="Stud. Mycol.">
        <title>101 Dothideomycetes genomes: a test case for predicting lifestyles and emergence of pathogens.</title>
        <authorList>
            <person name="Haridas S."/>
            <person name="Albert R."/>
            <person name="Binder M."/>
            <person name="Bloem J."/>
            <person name="Labutti K."/>
            <person name="Salamov A."/>
            <person name="Andreopoulos B."/>
            <person name="Baker S."/>
            <person name="Barry K."/>
            <person name="Bills G."/>
            <person name="Bluhm B."/>
            <person name="Cannon C."/>
            <person name="Castanera R."/>
            <person name="Culley D."/>
            <person name="Daum C."/>
            <person name="Ezra D."/>
            <person name="Gonzalez J."/>
            <person name="Henrissat B."/>
            <person name="Kuo A."/>
            <person name="Liang C."/>
            <person name="Lipzen A."/>
            <person name="Lutzoni F."/>
            <person name="Magnuson J."/>
            <person name="Mondo S."/>
            <person name="Nolan M."/>
            <person name="Ohm R."/>
            <person name="Pangilinan J."/>
            <person name="Park H.-J."/>
            <person name="Ramirez L."/>
            <person name="Alfaro M."/>
            <person name="Sun H."/>
            <person name="Tritt A."/>
            <person name="Yoshinaga Y."/>
            <person name="Zwiers L.-H."/>
            <person name="Turgeon B."/>
            <person name="Goodwin S."/>
            <person name="Spatafora J."/>
            <person name="Crous P."/>
            <person name="Grigoriev I."/>
        </authorList>
    </citation>
    <scope>NUCLEOTIDE SEQUENCE</scope>
    <source>
        <strain evidence="1">CBS 133067</strain>
    </source>
</reference>
<evidence type="ECO:0000313" key="2">
    <source>
        <dbReference type="Proteomes" id="UP000799772"/>
    </source>
</evidence>
<proteinExistence type="predicted"/>
<dbReference type="Gene3D" id="2.60.120.10">
    <property type="entry name" value="Jelly Rolls"/>
    <property type="match status" value="1"/>
</dbReference>
<accession>A0A9P4IHS4</accession>
<organism evidence="1 2">
    <name type="scientific">Rhizodiscina lignyota</name>
    <dbReference type="NCBI Taxonomy" id="1504668"/>
    <lineage>
        <taxon>Eukaryota</taxon>
        <taxon>Fungi</taxon>
        <taxon>Dikarya</taxon>
        <taxon>Ascomycota</taxon>
        <taxon>Pezizomycotina</taxon>
        <taxon>Dothideomycetes</taxon>
        <taxon>Pleosporomycetidae</taxon>
        <taxon>Aulographales</taxon>
        <taxon>Rhizodiscinaceae</taxon>
        <taxon>Rhizodiscina</taxon>
    </lineage>
</organism>
<sequence length="198" mass="22073">MPREDAVRNPLRKVQRHITSHDTTGRAIFSQHLEDSTNSWRGNYDPRLPLGSFLGYAIPAFPVRLINDSDVFEYADHLEQSEDGSQENPSGIRLRFFDLPPGYISSWKRTKSLDFCFVIEGDVECVLDSGASKALKRGDVTVQRGTMHIWRNQSSSKWARMAFVSIDATPVMVNGEWVGDDVWVVEPSPAAGTASASA</sequence>
<dbReference type="OrthoDB" id="5840532at2759"/>
<evidence type="ECO:0000313" key="1">
    <source>
        <dbReference type="EMBL" id="KAF2098446.1"/>
    </source>
</evidence>
<dbReference type="InterPro" id="IPR014710">
    <property type="entry name" value="RmlC-like_jellyroll"/>
</dbReference>
<dbReference type="EMBL" id="ML978126">
    <property type="protein sequence ID" value="KAF2098446.1"/>
    <property type="molecule type" value="Genomic_DNA"/>
</dbReference>
<gene>
    <name evidence="1" type="ORF">NA57DRAFT_75692</name>
</gene>